<dbReference type="GO" id="GO:0004674">
    <property type="term" value="F:protein serine/threonine kinase activity"/>
    <property type="evidence" value="ECO:0007669"/>
    <property type="project" value="TreeGrafter"/>
</dbReference>
<evidence type="ECO:0000256" key="4">
    <source>
        <dbReference type="SAM" id="Coils"/>
    </source>
</evidence>
<evidence type="ECO:0000313" key="7">
    <source>
        <dbReference type="EMBL" id="KAF7771576.1"/>
    </source>
</evidence>
<name>A0A8H7F0T0_AGABI</name>
<dbReference type="InterPro" id="IPR011009">
    <property type="entry name" value="Kinase-like_dom_sf"/>
</dbReference>
<dbReference type="PROSITE" id="PS50011">
    <property type="entry name" value="PROTEIN_KINASE_DOM"/>
    <property type="match status" value="1"/>
</dbReference>
<evidence type="ECO:0000256" key="3">
    <source>
        <dbReference type="ARBA" id="ARBA00022840"/>
    </source>
</evidence>
<comment type="similarity">
    <text evidence="1">Belongs to the protein kinase superfamily. TKL Ser/Thr protein kinase family. ROCO subfamily.</text>
</comment>
<dbReference type="GO" id="GO:0005524">
    <property type="term" value="F:ATP binding"/>
    <property type="evidence" value="ECO:0007669"/>
    <property type="project" value="UniProtKB-KW"/>
</dbReference>
<dbReference type="InterPro" id="IPR006073">
    <property type="entry name" value="GTP-bd"/>
</dbReference>
<reference evidence="7 8" key="1">
    <citation type="journal article" name="Sci. Rep.">
        <title>Telomere-to-telomere assembled and centromere annotated genomes of the two main subspecies of the button mushroom Agaricus bisporus reveal especially polymorphic chromosome ends.</title>
        <authorList>
            <person name="Sonnenberg A.S.M."/>
            <person name="Sedaghat-Telgerd N."/>
            <person name="Lavrijssen B."/>
            <person name="Ohm R.A."/>
            <person name="Hendrickx P.M."/>
            <person name="Scholtmeijer K."/>
            <person name="Baars J.J.P."/>
            <person name="van Peer A."/>
        </authorList>
    </citation>
    <scope>NUCLEOTIDE SEQUENCE [LARGE SCALE GENOMIC DNA]</scope>
    <source>
        <strain evidence="7 8">H119_p4</strain>
    </source>
</reference>
<dbReference type="Gene3D" id="3.40.50.300">
    <property type="entry name" value="P-loop containing nucleotide triphosphate hydrolases"/>
    <property type="match status" value="1"/>
</dbReference>
<accession>A0A8H7F0T0</accession>
<comment type="caution">
    <text evidence="7">The sequence shown here is derived from an EMBL/GenBank/DDBJ whole genome shotgun (WGS) entry which is preliminary data.</text>
</comment>
<organism evidence="7 8">
    <name type="scientific">Agaricus bisporus var. burnettii</name>
    <dbReference type="NCBI Taxonomy" id="192524"/>
    <lineage>
        <taxon>Eukaryota</taxon>
        <taxon>Fungi</taxon>
        <taxon>Dikarya</taxon>
        <taxon>Basidiomycota</taxon>
        <taxon>Agaricomycotina</taxon>
        <taxon>Agaricomycetes</taxon>
        <taxon>Agaricomycetidae</taxon>
        <taxon>Agaricales</taxon>
        <taxon>Agaricineae</taxon>
        <taxon>Agaricaceae</taxon>
        <taxon>Agaricus</taxon>
    </lineage>
</organism>
<evidence type="ECO:0000256" key="5">
    <source>
        <dbReference type="SAM" id="MobiDB-lite"/>
    </source>
</evidence>
<feature type="region of interest" description="Disordered" evidence="5">
    <location>
        <begin position="753"/>
        <end position="780"/>
    </location>
</feature>
<keyword evidence="2" id="KW-0547">Nucleotide-binding</keyword>
<dbReference type="SMART" id="SM00220">
    <property type="entry name" value="S_TKc"/>
    <property type="match status" value="1"/>
</dbReference>
<evidence type="ECO:0000313" key="8">
    <source>
        <dbReference type="Proteomes" id="UP000629468"/>
    </source>
</evidence>
<feature type="domain" description="Protein kinase" evidence="6">
    <location>
        <begin position="89"/>
        <end position="351"/>
    </location>
</feature>
<keyword evidence="4" id="KW-0175">Coiled coil</keyword>
<dbReference type="InterPro" id="IPR051681">
    <property type="entry name" value="Ser/Thr_Kinases-Pseudokinases"/>
</dbReference>
<dbReference type="InterPro" id="IPR027417">
    <property type="entry name" value="P-loop_NTPase"/>
</dbReference>
<feature type="coiled-coil region" evidence="4">
    <location>
        <begin position="680"/>
        <end position="745"/>
    </location>
</feature>
<gene>
    <name evidence="7" type="ORF">Agabi119p4_5887</name>
</gene>
<protein>
    <recommendedName>
        <fullName evidence="6">Protein kinase domain-containing protein</fullName>
    </recommendedName>
</protein>
<dbReference type="InterPro" id="IPR001245">
    <property type="entry name" value="Ser-Thr/Tyr_kinase_cat_dom"/>
</dbReference>
<evidence type="ECO:0000256" key="2">
    <source>
        <dbReference type="ARBA" id="ARBA00022741"/>
    </source>
</evidence>
<dbReference type="SUPFAM" id="SSF52540">
    <property type="entry name" value="P-loop containing nucleoside triphosphate hydrolases"/>
    <property type="match status" value="1"/>
</dbReference>
<dbReference type="InterPro" id="IPR008271">
    <property type="entry name" value="Ser/Thr_kinase_AS"/>
</dbReference>
<dbReference type="GO" id="GO:0005525">
    <property type="term" value="F:GTP binding"/>
    <property type="evidence" value="ECO:0007669"/>
    <property type="project" value="InterPro"/>
</dbReference>
<feature type="compositionally biased region" description="Low complexity" evidence="5">
    <location>
        <begin position="757"/>
        <end position="767"/>
    </location>
</feature>
<dbReference type="Proteomes" id="UP000629468">
    <property type="component" value="Unassembled WGS sequence"/>
</dbReference>
<dbReference type="Pfam" id="PF07714">
    <property type="entry name" value="PK_Tyr_Ser-Thr"/>
    <property type="match status" value="1"/>
</dbReference>
<sequence length="952" mass="106910">MPLSATSGHPVLSDLRLILQIIKTPSQQACVAGLSGDDAQCIADFLSQLLHKDGALSSDDRKYLLTLLQKLVKSAQVLPQCYKLQEVQCDFSQAREGGSFADIFQGQYGAQKVCVKAVRIFQRGDNTRMLKAFAKEIVLWAHLSHENILPFYGIYEGVSGRICIISPWVDPGDLTIYLQSFPHRSRLPLVLDITAGLQYLHQSDIVHGDLKAKNILVSSNGRALIADFGISRILVSTKLASTQFSSGTMRWMAPELLIDDEENCPTVTLKSDIWSLGCVYYEIFTRKIPFHHCASDARLFSVRLDSKAIPHRPTDESEVDIISDDMWRLMKKCWDSEPCSRPNCNDVHAFVNDLLGVREQSSSHYITLWKAVRGGSEVGATCERARRILYQIRQADMVHHPIASEETLRYDTTDNYGSEPTYQSLAARLHYASSEISSTDSFYTACSFSEMPSVSQPIDTSIFSEHDIVIVIMGPTGVGKSTFFSVVTDSENVQSGHMCFLTPHIRATRCHDPQKLRDVVFVDTPAFDDSSRSNTEILAEIAGFLEKIYRSGVTLSGLLYLHRITDNPMKSSLFRCLHMFLNLCGNKALSIVRLVTTHWDLLQDYNEGIRKEGELREVYWKAFLCGGSQTHRFEYSCSSAWQIINSLPMEHKAIQIQEEIVDQGKALSETSAARSLLSWIHRAAEAVEILTRRLEKLTQKVSIADSSEDMKHGKDSEKKGYERNLEAARQVLQKLKNDKSQFIKRHSTIASNPFPGPFSSTPTSTASTRRHVVHKLSGTSRSIRRRPRYTPTLTASIEIEIDSWESDSDVSYDPPDSGLALSSLSSTIQRLQKARATAAQTIIPGFQEAIEIAWRISETLSEKPNMHRILLSLMENTSCLVLAINDAFPLTRQYPESFEYIHRQLANIQDAVTRLKDCQTDPHLSPALSLDEKHMITDCHDAVTLALHELQI</sequence>
<dbReference type="InterPro" id="IPR000719">
    <property type="entry name" value="Prot_kinase_dom"/>
</dbReference>
<dbReference type="PANTHER" id="PTHR44329">
    <property type="entry name" value="SERINE/THREONINE-PROTEIN KINASE TNNI3K-RELATED"/>
    <property type="match status" value="1"/>
</dbReference>
<dbReference type="EMBL" id="JABXXO010000008">
    <property type="protein sequence ID" value="KAF7771576.1"/>
    <property type="molecule type" value="Genomic_DNA"/>
</dbReference>
<dbReference type="Pfam" id="PF01926">
    <property type="entry name" value="MMR_HSR1"/>
    <property type="match status" value="1"/>
</dbReference>
<dbReference type="CDD" id="cd00882">
    <property type="entry name" value="Ras_like_GTPase"/>
    <property type="match status" value="1"/>
</dbReference>
<proteinExistence type="inferred from homology"/>
<dbReference type="PANTHER" id="PTHR44329:SF298">
    <property type="entry name" value="MIXED LINEAGE KINASE DOMAIN-LIKE PROTEIN"/>
    <property type="match status" value="1"/>
</dbReference>
<dbReference type="PROSITE" id="PS00108">
    <property type="entry name" value="PROTEIN_KINASE_ST"/>
    <property type="match status" value="1"/>
</dbReference>
<keyword evidence="3" id="KW-0067">ATP-binding</keyword>
<dbReference type="SUPFAM" id="SSF56112">
    <property type="entry name" value="Protein kinase-like (PK-like)"/>
    <property type="match status" value="1"/>
</dbReference>
<dbReference type="Gene3D" id="1.10.510.10">
    <property type="entry name" value="Transferase(Phosphotransferase) domain 1"/>
    <property type="match status" value="1"/>
</dbReference>
<evidence type="ECO:0000256" key="1">
    <source>
        <dbReference type="ARBA" id="ARBA00008171"/>
    </source>
</evidence>
<evidence type="ECO:0000259" key="6">
    <source>
        <dbReference type="PROSITE" id="PS50011"/>
    </source>
</evidence>
<dbReference type="AlphaFoldDB" id="A0A8H7F0T0"/>